<dbReference type="GeneID" id="90542395"/>
<gene>
    <name evidence="1" type="ORF">VNE69_09116</name>
</gene>
<dbReference type="InterPro" id="IPR036236">
    <property type="entry name" value="Znf_C2H2_sf"/>
</dbReference>
<dbReference type="Proteomes" id="UP001334084">
    <property type="component" value="Chromosome 9"/>
</dbReference>
<proteinExistence type="predicted"/>
<dbReference type="KEGG" id="vnx:VNE69_09116"/>
<protein>
    <submittedName>
        <fullName evidence="1">Zinc finger C2H2 domain-containing protein</fullName>
    </submittedName>
</protein>
<accession>A0AAX4JFC2</accession>
<dbReference type="Gene3D" id="3.30.160.60">
    <property type="entry name" value="Classic Zinc Finger"/>
    <property type="match status" value="1"/>
</dbReference>
<evidence type="ECO:0000313" key="2">
    <source>
        <dbReference type="Proteomes" id="UP001334084"/>
    </source>
</evidence>
<dbReference type="AlphaFoldDB" id="A0AAX4JFC2"/>
<organism evidence="1 2">
    <name type="scientific">Vairimorpha necatrix</name>
    <dbReference type="NCBI Taxonomy" id="6039"/>
    <lineage>
        <taxon>Eukaryota</taxon>
        <taxon>Fungi</taxon>
        <taxon>Fungi incertae sedis</taxon>
        <taxon>Microsporidia</taxon>
        <taxon>Nosematidae</taxon>
        <taxon>Vairimorpha</taxon>
    </lineage>
</organism>
<evidence type="ECO:0000313" key="1">
    <source>
        <dbReference type="EMBL" id="WUR04561.1"/>
    </source>
</evidence>
<dbReference type="EMBL" id="CP142734">
    <property type="protein sequence ID" value="WUR04561.1"/>
    <property type="molecule type" value="Genomic_DNA"/>
</dbReference>
<dbReference type="SUPFAM" id="SSF57667">
    <property type="entry name" value="beta-beta-alpha zinc fingers"/>
    <property type="match status" value="1"/>
</dbReference>
<keyword evidence="2" id="KW-1185">Reference proteome</keyword>
<reference evidence="1" key="1">
    <citation type="journal article" date="2024" name="BMC Genomics">
        <title>Functional annotation of a divergent genome using sequence and structure-based similarity.</title>
        <authorList>
            <person name="Svedberg D."/>
            <person name="Winiger R.R."/>
            <person name="Berg A."/>
            <person name="Sharma H."/>
            <person name="Tellgren-Roth C."/>
            <person name="Debrunner-Vossbrinck B.A."/>
            <person name="Vossbrinck C.R."/>
            <person name="Barandun J."/>
        </authorList>
    </citation>
    <scope>NUCLEOTIDE SEQUENCE</scope>
    <source>
        <strain evidence="1">Illinois isolate</strain>
    </source>
</reference>
<name>A0AAX4JFC2_9MICR</name>
<dbReference type="RefSeq" id="XP_065330706.1">
    <property type="nucleotide sequence ID" value="XM_065474634.1"/>
</dbReference>
<sequence length="266" mass="31447">MTKKRDEPENPFCQQNLLRHLNQINQLAKKTKLQIKIRNNAENSIYKSKSFNDYKEDDEKLPIEYLVGCAKQEVEKSKTKQEVDHTKNESRKEKDVGILFEATHEYDNEQPLEINTESRRLEAKSECEGISLDQNEDILVIRILVYIPKENLKTKKALKLRNKKVKRVMDNPIKESKKYSNNMFHVKIIGDKKYISFPWKGWDDMPETCNKQWNKLTLVKRHYHSHTGIKGIECPSKGCNRTFTRKDFMKRHPKESCKYKDGKDGK</sequence>